<feature type="domain" description="NADP-dependent oxidoreductase" evidence="2">
    <location>
        <begin position="19"/>
        <end position="306"/>
    </location>
</feature>
<evidence type="ECO:0000313" key="4">
    <source>
        <dbReference type="Proteomes" id="UP000242957"/>
    </source>
</evidence>
<dbReference type="AlphaFoldDB" id="A0A1H0GJ75"/>
<dbReference type="InterPro" id="IPR036812">
    <property type="entry name" value="NAD(P)_OxRdtase_dom_sf"/>
</dbReference>
<sequence length="328" mass="35420">MTKMPTRRLGRNGPEVSALGLGCMSYMQPGAEAGREAVRTIQAALDAGFIFLDTADFYGSGISEMNVGQAIRGRREQAFLSVKFGVQMSPTQGIIGLDGRPKSVKNFAAYSLRRLGVEVIDLYQPARVDPDVPYEETIGAVADLIQEGKVRYLGVSEVGADLLRRAHAVHPVTALEIEYSLACRFIEAEILPTARELGVGIVPYRILADGLLTGVRPQAQPPQDTHFQVPRMQGENYVRNRETAKALDAMAAAKGVTPAQLAIAWVLSRGDDIVPITGISCPARVVENMGALAITLTTAERAELDRAFAPDAIVGARYPEAVMEWAAR</sequence>
<keyword evidence="1" id="KW-0560">Oxidoreductase</keyword>
<dbReference type="InterPro" id="IPR020471">
    <property type="entry name" value="AKR"/>
</dbReference>
<dbReference type="PANTHER" id="PTHR43625">
    <property type="entry name" value="AFLATOXIN B1 ALDEHYDE REDUCTASE"/>
    <property type="match status" value="1"/>
</dbReference>
<dbReference type="EMBL" id="FNIJ01000007">
    <property type="protein sequence ID" value="SDO06781.1"/>
    <property type="molecule type" value="Genomic_DNA"/>
</dbReference>
<name>A0A1H0GJ75_9PSED</name>
<reference evidence="4" key="1">
    <citation type="submission" date="2016-10" db="EMBL/GenBank/DDBJ databases">
        <authorList>
            <person name="Varghese N."/>
            <person name="Submissions S."/>
        </authorList>
    </citation>
    <scope>NUCLEOTIDE SEQUENCE [LARGE SCALE GENOMIC DNA]</scope>
    <source>
        <strain evidence="4">JCM 21621</strain>
    </source>
</reference>
<dbReference type="Gene3D" id="3.20.20.100">
    <property type="entry name" value="NADP-dependent oxidoreductase domain"/>
    <property type="match status" value="1"/>
</dbReference>
<proteinExistence type="predicted"/>
<dbReference type="GO" id="GO:0016491">
    <property type="term" value="F:oxidoreductase activity"/>
    <property type="evidence" value="ECO:0007669"/>
    <property type="project" value="UniProtKB-KW"/>
</dbReference>
<dbReference type="SUPFAM" id="SSF51430">
    <property type="entry name" value="NAD(P)-linked oxidoreductase"/>
    <property type="match status" value="1"/>
</dbReference>
<evidence type="ECO:0000259" key="2">
    <source>
        <dbReference type="Pfam" id="PF00248"/>
    </source>
</evidence>
<accession>A0A1H0GJ75</accession>
<gene>
    <name evidence="3" type="ORF">SAMN05216193_107207</name>
</gene>
<organism evidence="3 4">
    <name type="scientific">Pseudomonas jinjuensis</name>
    <dbReference type="NCBI Taxonomy" id="198616"/>
    <lineage>
        <taxon>Bacteria</taxon>
        <taxon>Pseudomonadati</taxon>
        <taxon>Pseudomonadota</taxon>
        <taxon>Gammaproteobacteria</taxon>
        <taxon>Pseudomonadales</taxon>
        <taxon>Pseudomonadaceae</taxon>
        <taxon>Pseudomonas</taxon>
    </lineage>
</organism>
<dbReference type="RefSeq" id="WP_245726137.1">
    <property type="nucleotide sequence ID" value="NZ_FNIJ01000007.1"/>
</dbReference>
<dbReference type="STRING" id="198616.SAMN05216193_107207"/>
<dbReference type="InterPro" id="IPR050791">
    <property type="entry name" value="Aldo-Keto_reductase"/>
</dbReference>
<dbReference type="PANTHER" id="PTHR43625:SF40">
    <property type="entry name" value="ALDO-KETO REDUCTASE YAKC [NADP(+)]"/>
    <property type="match status" value="1"/>
</dbReference>
<evidence type="ECO:0000256" key="1">
    <source>
        <dbReference type="ARBA" id="ARBA00023002"/>
    </source>
</evidence>
<dbReference type="Pfam" id="PF00248">
    <property type="entry name" value="Aldo_ket_red"/>
    <property type="match status" value="1"/>
</dbReference>
<dbReference type="InterPro" id="IPR023210">
    <property type="entry name" value="NADP_OxRdtase_dom"/>
</dbReference>
<dbReference type="Proteomes" id="UP000242957">
    <property type="component" value="Unassembled WGS sequence"/>
</dbReference>
<dbReference type="PRINTS" id="PR00069">
    <property type="entry name" value="ALDKETRDTASE"/>
</dbReference>
<dbReference type="GO" id="GO:0005737">
    <property type="term" value="C:cytoplasm"/>
    <property type="evidence" value="ECO:0007669"/>
    <property type="project" value="TreeGrafter"/>
</dbReference>
<protein>
    <submittedName>
        <fullName evidence="3">Predicted oxidoreductase</fullName>
    </submittedName>
</protein>
<keyword evidence="4" id="KW-1185">Reference proteome</keyword>
<evidence type="ECO:0000313" key="3">
    <source>
        <dbReference type="EMBL" id="SDO06781.1"/>
    </source>
</evidence>